<sequence length="418" mass="44123">MRNNSEHRGRSALATVFFDPAPRGGIRPGWWSLLSVLVVGGLIWATVFFFTGSQHRYVVVRLQSDRSGLVMERGAKVKLRGVEVGQVGAIDVDAAGHASLQLKLSGDAVRRIPANIRAEIKPTTVFGAKYVDLVDPEIASTARISAGAVLRAENVTTEVDTVFEDLNTVLTTVDPAELNAILSAFATGLRGRGDQLGTALSDSNAFLASVNPELPILRHDLQSLRGASDAYSDAMPDILHLLAHGSTTADTITTKRSSVEKVLLSTIGFATTGSEVLGPTKDSLIEAVNILQPTTALLHEYDPTYTCLLEGAKWFLDHGGYAATGGHNGYSVELDAGLLAGSNAYVYPENLPKVNAKGGPGGKPSCGSLPDPSKNYPVKQLITDTGWGANPGDLATHPGLGTPSVVDYLFGLARGGQR</sequence>
<name>A0A2S6AMS6_9NOCA</name>
<proteinExistence type="predicted"/>
<dbReference type="Proteomes" id="UP000239874">
    <property type="component" value="Unassembled WGS sequence"/>
</dbReference>
<dbReference type="PANTHER" id="PTHR33371">
    <property type="entry name" value="INTERMEMBRANE PHOSPHOLIPID TRANSPORT SYSTEM BINDING PROTEIN MLAD-RELATED"/>
    <property type="match status" value="1"/>
</dbReference>
<keyword evidence="1" id="KW-1133">Transmembrane helix</keyword>
<feature type="domain" description="Mce/MlaD" evidence="2">
    <location>
        <begin position="57"/>
        <end position="134"/>
    </location>
</feature>
<dbReference type="PANTHER" id="PTHR33371:SF19">
    <property type="entry name" value="MCE-FAMILY PROTEIN MCE4A"/>
    <property type="match status" value="1"/>
</dbReference>
<gene>
    <name evidence="4" type="ORF">C5E45_19025</name>
</gene>
<dbReference type="NCBIfam" id="TIGR00996">
    <property type="entry name" value="Mtu_fam_mce"/>
    <property type="match status" value="1"/>
</dbReference>
<organism evidence="4 5">
    <name type="scientific">Nocardia nova</name>
    <dbReference type="NCBI Taxonomy" id="37330"/>
    <lineage>
        <taxon>Bacteria</taxon>
        <taxon>Bacillati</taxon>
        <taxon>Actinomycetota</taxon>
        <taxon>Actinomycetes</taxon>
        <taxon>Mycobacteriales</taxon>
        <taxon>Nocardiaceae</taxon>
        <taxon>Nocardia</taxon>
    </lineage>
</organism>
<feature type="transmembrane region" description="Helical" evidence="1">
    <location>
        <begin position="30"/>
        <end position="51"/>
    </location>
</feature>
<dbReference type="Pfam" id="PF02470">
    <property type="entry name" value="MlaD"/>
    <property type="match status" value="1"/>
</dbReference>
<dbReference type="InterPro" id="IPR003399">
    <property type="entry name" value="Mce/MlaD"/>
</dbReference>
<dbReference type="GO" id="GO:0051701">
    <property type="term" value="P:biological process involved in interaction with host"/>
    <property type="evidence" value="ECO:0007669"/>
    <property type="project" value="TreeGrafter"/>
</dbReference>
<dbReference type="EMBL" id="PSZC01000013">
    <property type="protein sequence ID" value="PPJ36524.1"/>
    <property type="molecule type" value="Genomic_DNA"/>
</dbReference>
<keyword evidence="1" id="KW-0472">Membrane</keyword>
<dbReference type="AlphaFoldDB" id="A0A2S6AMS6"/>
<keyword evidence="1" id="KW-0812">Transmembrane</keyword>
<comment type="caution">
    <text evidence="4">The sequence shown here is derived from an EMBL/GenBank/DDBJ whole genome shotgun (WGS) entry which is preliminary data.</text>
</comment>
<accession>A0A2S6AMS6</accession>
<feature type="domain" description="Mammalian cell entry C-terminal" evidence="3">
    <location>
        <begin position="141"/>
        <end position="360"/>
    </location>
</feature>
<evidence type="ECO:0000313" key="4">
    <source>
        <dbReference type="EMBL" id="PPJ36524.1"/>
    </source>
</evidence>
<evidence type="ECO:0000259" key="2">
    <source>
        <dbReference type="Pfam" id="PF02470"/>
    </source>
</evidence>
<dbReference type="InterPro" id="IPR005693">
    <property type="entry name" value="Mce"/>
</dbReference>
<dbReference type="GO" id="GO:0005576">
    <property type="term" value="C:extracellular region"/>
    <property type="evidence" value="ECO:0007669"/>
    <property type="project" value="TreeGrafter"/>
</dbReference>
<evidence type="ECO:0000313" key="5">
    <source>
        <dbReference type="Proteomes" id="UP000239874"/>
    </source>
</evidence>
<protein>
    <recommendedName>
        <fullName evidence="6">MCE family protein</fullName>
    </recommendedName>
</protein>
<dbReference type="InterPro" id="IPR052336">
    <property type="entry name" value="MlaD_Phospholipid_Transporter"/>
</dbReference>
<evidence type="ECO:0000256" key="1">
    <source>
        <dbReference type="SAM" id="Phobius"/>
    </source>
</evidence>
<evidence type="ECO:0008006" key="6">
    <source>
        <dbReference type="Google" id="ProtNLM"/>
    </source>
</evidence>
<evidence type="ECO:0000259" key="3">
    <source>
        <dbReference type="Pfam" id="PF11887"/>
    </source>
</evidence>
<dbReference type="Pfam" id="PF11887">
    <property type="entry name" value="Mce4_CUP1"/>
    <property type="match status" value="1"/>
</dbReference>
<dbReference type="RefSeq" id="WP_104380060.1">
    <property type="nucleotide sequence ID" value="NZ_PSZC01000013.1"/>
</dbReference>
<dbReference type="InterPro" id="IPR024516">
    <property type="entry name" value="Mce_C"/>
</dbReference>
<reference evidence="4 5" key="1">
    <citation type="submission" date="2018-02" db="EMBL/GenBank/DDBJ databases">
        <title>8 Nocardia nova and 1 Nocardia cyriacigeorgica strain used for evolution to TMP-SMX.</title>
        <authorList>
            <person name="Mehta H."/>
            <person name="Weng J."/>
            <person name="Shamoo Y."/>
        </authorList>
    </citation>
    <scope>NUCLEOTIDE SEQUENCE [LARGE SCALE GENOMIC DNA]</scope>
    <source>
        <strain evidence="4 5">MDA3139</strain>
    </source>
</reference>